<gene>
    <name evidence="8" type="ORF">TrLO_g8513</name>
</gene>
<dbReference type="InterPro" id="IPR000917">
    <property type="entry name" value="Sulfatase_N"/>
</dbReference>
<dbReference type="PANTHER" id="PTHR10342:SF274">
    <property type="entry name" value="ARYLSULFATASE B"/>
    <property type="match status" value="1"/>
</dbReference>
<dbReference type="AlphaFoldDB" id="A0A9W7C9Q8"/>
<dbReference type="Pfam" id="PF00884">
    <property type="entry name" value="Sulfatase"/>
    <property type="match status" value="1"/>
</dbReference>
<dbReference type="InterPro" id="IPR047115">
    <property type="entry name" value="ARSB"/>
</dbReference>
<proteinExistence type="inferred from homology"/>
<keyword evidence="2" id="KW-0479">Metal-binding</keyword>
<reference evidence="9" key="1">
    <citation type="journal article" date="2023" name="Commun. Biol.">
        <title>Genome analysis of Parmales, the sister group of diatoms, reveals the evolutionary specialization of diatoms from phago-mixotrophs to photoautotrophs.</title>
        <authorList>
            <person name="Ban H."/>
            <person name="Sato S."/>
            <person name="Yoshikawa S."/>
            <person name="Yamada K."/>
            <person name="Nakamura Y."/>
            <person name="Ichinomiya M."/>
            <person name="Sato N."/>
            <person name="Blanc-Mathieu R."/>
            <person name="Endo H."/>
            <person name="Kuwata A."/>
            <person name="Ogata H."/>
        </authorList>
    </citation>
    <scope>NUCLEOTIDE SEQUENCE [LARGE SCALE GENOMIC DNA]</scope>
    <source>
        <strain evidence="9">NIES 3700</strain>
    </source>
</reference>
<protein>
    <recommendedName>
        <fullName evidence="7">Sulfatase N-terminal domain-containing protein</fullName>
    </recommendedName>
</protein>
<dbReference type="GO" id="GO:0046872">
    <property type="term" value="F:metal ion binding"/>
    <property type="evidence" value="ECO:0007669"/>
    <property type="project" value="UniProtKB-KW"/>
</dbReference>
<dbReference type="SUPFAM" id="SSF53649">
    <property type="entry name" value="Alkaline phosphatase-like"/>
    <property type="match status" value="1"/>
</dbReference>
<keyword evidence="6" id="KW-0812">Transmembrane</keyword>
<keyword evidence="5" id="KW-0325">Glycoprotein</keyword>
<evidence type="ECO:0000313" key="8">
    <source>
        <dbReference type="EMBL" id="GMI00719.1"/>
    </source>
</evidence>
<organism evidence="8 9">
    <name type="scientific">Triparma laevis f. longispina</name>
    <dbReference type="NCBI Taxonomy" id="1714387"/>
    <lineage>
        <taxon>Eukaryota</taxon>
        <taxon>Sar</taxon>
        <taxon>Stramenopiles</taxon>
        <taxon>Ochrophyta</taxon>
        <taxon>Bolidophyceae</taxon>
        <taxon>Parmales</taxon>
        <taxon>Triparmaceae</taxon>
        <taxon>Triparma</taxon>
    </lineage>
</organism>
<evidence type="ECO:0000313" key="9">
    <source>
        <dbReference type="Proteomes" id="UP001165122"/>
    </source>
</evidence>
<dbReference type="InterPro" id="IPR017850">
    <property type="entry name" value="Alkaline_phosphatase_core_sf"/>
</dbReference>
<dbReference type="OrthoDB" id="408574at2759"/>
<accession>A0A9W7C9Q8</accession>
<dbReference type="Gene3D" id="3.30.1120.10">
    <property type="match status" value="1"/>
</dbReference>
<name>A0A9W7C9Q8_9STRA</name>
<evidence type="ECO:0000256" key="6">
    <source>
        <dbReference type="SAM" id="Phobius"/>
    </source>
</evidence>
<dbReference type="PANTHER" id="PTHR10342">
    <property type="entry name" value="ARYLSULFATASE"/>
    <property type="match status" value="1"/>
</dbReference>
<comment type="similarity">
    <text evidence="1">Belongs to the sulfatase family.</text>
</comment>
<comment type="caution">
    <text evidence="8">The sequence shown here is derived from an EMBL/GenBank/DDBJ whole genome shotgun (WGS) entry which is preliminary data.</text>
</comment>
<evidence type="ECO:0000256" key="3">
    <source>
        <dbReference type="ARBA" id="ARBA00022801"/>
    </source>
</evidence>
<dbReference type="Gene3D" id="3.40.720.10">
    <property type="entry name" value="Alkaline Phosphatase, subunit A"/>
    <property type="match status" value="1"/>
</dbReference>
<dbReference type="GO" id="GO:0008484">
    <property type="term" value="F:sulfuric ester hydrolase activity"/>
    <property type="evidence" value="ECO:0007669"/>
    <property type="project" value="InterPro"/>
</dbReference>
<evidence type="ECO:0000256" key="4">
    <source>
        <dbReference type="ARBA" id="ARBA00022837"/>
    </source>
</evidence>
<evidence type="ECO:0000256" key="5">
    <source>
        <dbReference type="ARBA" id="ARBA00023180"/>
    </source>
</evidence>
<dbReference type="InterPro" id="IPR024607">
    <property type="entry name" value="Sulfatase_CS"/>
</dbReference>
<keyword evidence="6" id="KW-1133">Transmembrane helix</keyword>
<keyword evidence="3" id="KW-0378">Hydrolase</keyword>
<sequence>MSKPDVLVIISDDQGYADTSWTGPFPTKNLEKLKNESTTLSNFYVHPVCTPTRAALLTGKYAGHSGMTGPLLLAAPCHLNDDGPSFGKEMKKRGYYNVLSGKWHLGHHAWKHTPVGHGFDEFHGVLNCCAAYYSKSYYHPLYGHKIDWRNNTEAVAPAPPKHASEEFADRLIEVIKSTPKSQPLFMMFTFTAPHSPLQSEERHTQLCAHVNTERRRIFCGLMMSVDEAVGRVRGAMEEAGRWDNSIVTYFNDNGGNVWEGGRNYPFRGGKQSSFEGGARATSFIKFPQSDQTKLPSNFQGLAHVSDIMPTILGYLDRQSGKASVFQTGDDEAGLGFDISLPLMEPDKSTKVRSSVLMSFEPATDRLGFRHENWKLVAGAIGDPRRFEEPESDSSWLGSGFHDRVGESIMYFQHGFDEDASGTMDETVREVSVLCAAYWGKILNFVGFTSNALPDVLLYDLEVDPYEDNNIASENPEIVKDMFARVDRIKANFGENCDWFVMDKKITFEEVSYVDQGTGETVTKLYHTPFVADEDFDTYEPELFDIGPFRTNGAMGIVGLEAFLLLFVVWKVVGGLLGVGGGGVVKRKRD</sequence>
<evidence type="ECO:0000256" key="1">
    <source>
        <dbReference type="ARBA" id="ARBA00008779"/>
    </source>
</evidence>
<keyword evidence="4" id="KW-0106">Calcium</keyword>
<feature type="transmembrane region" description="Helical" evidence="6">
    <location>
        <begin position="561"/>
        <end position="584"/>
    </location>
</feature>
<dbReference type="EMBL" id="BRXW01000025">
    <property type="protein sequence ID" value="GMI00719.1"/>
    <property type="molecule type" value="Genomic_DNA"/>
</dbReference>
<evidence type="ECO:0000256" key="2">
    <source>
        <dbReference type="ARBA" id="ARBA00022723"/>
    </source>
</evidence>
<dbReference type="PROSITE" id="PS00523">
    <property type="entry name" value="SULFATASE_1"/>
    <property type="match status" value="1"/>
</dbReference>
<feature type="domain" description="Sulfatase N-terminal" evidence="7">
    <location>
        <begin position="4"/>
        <end position="315"/>
    </location>
</feature>
<evidence type="ECO:0000259" key="7">
    <source>
        <dbReference type="Pfam" id="PF00884"/>
    </source>
</evidence>
<keyword evidence="6" id="KW-0472">Membrane</keyword>
<dbReference type="Proteomes" id="UP001165122">
    <property type="component" value="Unassembled WGS sequence"/>
</dbReference>
<keyword evidence="9" id="KW-1185">Reference proteome</keyword>